<evidence type="ECO:0000256" key="6">
    <source>
        <dbReference type="SAM" id="Phobius"/>
    </source>
</evidence>
<feature type="transmembrane region" description="Helical" evidence="6">
    <location>
        <begin position="116"/>
        <end position="136"/>
    </location>
</feature>
<evidence type="ECO:0000256" key="5">
    <source>
        <dbReference type="ARBA" id="ARBA00023136"/>
    </source>
</evidence>
<dbReference type="Pfam" id="PF00482">
    <property type="entry name" value="T2SSF"/>
    <property type="match status" value="1"/>
</dbReference>
<evidence type="ECO:0000313" key="9">
    <source>
        <dbReference type="Proteomes" id="UP001319827"/>
    </source>
</evidence>
<evidence type="ECO:0000256" key="3">
    <source>
        <dbReference type="ARBA" id="ARBA00022692"/>
    </source>
</evidence>
<feature type="transmembrane region" description="Helical" evidence="6">
    <location>
        <begin position="142"/>
        <end position="166"/>
    </location>
</feature>
<keyword evidence="4 6" id="KW-1133">Transmembrane helix</keyword>
<dbReference type="EMBL" id="AP024355">
    <property type="protein sequence ID" value="BCR03457.1"/>
    <property type="molecule type" value="Genomic_DNA"/>
</dbReference>
<accession>A0ABM8HP87</accession>
<dbReference type="PANTHER" id="PTHR35007">
    <property type="entry name" value="INTEGRAL MEMBRANE PROTEIN-RELATED"/>
    <property type="match status" value="1"/>
</dbReference>
<name>A0ABM8HP87_9BACT</name>
<sequence length="327" mass="35956">MGQLMNALYRILENPQYFAILGLVFLSVSAAVAGVALSFWRREGAGNRLSRLVAAEPAADGKRPLIIQDESQGFVAKVAKPLHQIIAPSKEATQKRLRLRLVQGGFRSRQALRNFLALKVIGAVLLPALYLLRFLFQPATPEALAICLLLAAGGFFLPNLALLQLVQRRQERLLKALPDALDLMLVCVEAGLGLNMALKRVGDEIRPMCKDLSDEFYLTNLEFQAGIPREECLRNMGQRTGVSELQALIAVLIQTNRLGTSLAKTLRVHTDAMRTKRRQVAEEKAAKLAVKLVFPMIFFIFPAMFVVLVGPAAIRIAKNLLPALGGP</sequence>
<keyword evidence="9" id="KW-1185">Reference proteome</keyword>
<keyword evidence="2" id="KW-1003">Cell membrane</keyword>
<protein>
    <recommendedName>
        <fullName evidence="7">Type II secretion system protein GspF domain-containing protein</fullName>
    </recommendedName>
</protein>
<evidence type="ECO:0000259" key="7">
    <source>
        <dbReference type="Pfam" id="PF00482"/>
    </source>
</evidence>
<comment type="subcellular location">
    <subcellularLocation>
        <location evidence="1">Cell membrane</location>
        <topology evidence="1">Multi-pass membrane protein</topology>
    </subcellularLocation>
</comment>
<organism evidence="8 9">
    <name type="scientific">Desulfuromonas versatilis</name>
    <dbReference type="NCBI Taxonomy" id="2802975"/>
    <lineage>
        <taxon>Bacteria</taxon>
        <taxon>Pseudomonadati</taxon>
        <taxon>Thermodesulfobacteriota</taxon>
        <taxon>Desulfuromonadia</taxon>
        <taxon>Desulfuromonadales</taxon>
        <taxon>Desulfuromonadaceae</taxon>
        <taxon>Desulfuromonas</taxon>
    </lineage>
</organism>
<keyword evidence="5 6" id="KW-0472">Membrane</keyword>
<dbReference type="Proteomes" id="UP001319827">
    <property type="component" value="Chromosome"/>
</dbReference>
<evidence type="ECO:0000256" key="2">
    <source>
        <dbReference type="ARBA" id="ARBA00022475"/>
    </source>
</evidence>
<feature type="transmembrane region" description="Helical" evidence="6">
    <location>
        <begin position="292"/>
        <end position="314"/>
    </location>
</feature>
<dbReference type="PANTHER" id="PTHR35007:SF2">
    <property type="entry name" value="PILUS ASSEMBLE PROTEIN"/>
    <property type="match status" value="1"/>
</dbReference>
<reference evidence="8 9" key="1">
    <citation type="journal article" date="2016" name="C (Basel)">
        <title>Selective Growth of and Electricity Production by Marine Exoelectrogenic Bacteria in Self-Aggregated Hydrogel of Microbially Reduced Graphene Oxide.</title>
        <authorList>
            <person name="Yoshida N."/>
            <person name="Goto Y."/>
            <person name="Miyata Y."/>
        </authorList>
    </citation>
    <scope>NUCLEOTIDE SEQUENCE [LARGE SCALE GENOMIC DNA]</scope>
    <source>
        <strain evidence="8 9">NIT-T3</strain>
    </source>
</reference>
<feature type="domain" description="Type II secretion system protein GspF" evidence="7">
    <location>
        <begin position="181"/>
        <end position="309"/>
    </location>
</feature>
<evidence type="ECO:0000256" key="4">
    <source>
        <dbReference type="ARBA" id="ARBA00022989"/>
    </source>
</evidence>
<gene>
    <name evidence="8" type="ORF">DESUT3_05260</name>
</gene>
<evidence type="ECO:0000313" key="8">
    <source>
        <dbReference type="EMBL" id="BCR03457.1"/>
    </source>
</evidence>
<dbReference type="InterPro" id="IPR018076">
    <property type="entry name" value="T2SS_GspF_dom"/>
</dbReference>
<reference evidence="8 9" key="2">
    <citation type="journal article" date="2021" name="Int. J. Syst. Evol. Microbiol.">
        <title>Isolation and Polyphasic Characterization of Desulfuromonas versatilis sp. Nov., an Electrogenic Bacteria Capable of Versatile Metabolism Isolated from a Graphene Oxide-Reducing Enrichment Culture.</title>
        <authorList>
            <person name="Xie L."/>
            <person name="Yoshida N."/>
            <person name="Ishii S."/>
            <person name="Meng L."/>
        </authorList>
    </citation>
    <scope>NUCLEOTIDE SEQUENCE [LARGE SCALE GENOMIC DNA]</scope>
    <source>
        <strain evidence="8 9">NIT-T3</strain>
    </source>
</reference>
<feature type="transmembrane region" description="Helical" evidence="6">
    <location>
        <begin position="17"/>
        <end position="40"/>
    </location>
</feature>
<evidence type="ECO:0000256" key="1">
    <source>
        <dbReference type="ARBA" id="ARBA00004651"/>
    </source>
</evidence>
<proteinExistence type="predicted"/>
<keyword evidence="3 6" id="KW-0812">Transmembrane</keyword>